<dbReference type="GO" id="GO:0034088">
    <property type="term" value="P:maintenance of mitotic sister chromatid cohesion"/>
    <property type="evidence" value="ECO:0007669"/>
    <property type="project" value="TreeGrafter"/>
</dbReference>
<keyword evidence="5" id="KW-0472">Membrane</keyword>
<reference evidence="6 7" key="1">
    <citation type="journal article" date="2017" name="PLoS Biol.">
        <title>The sea cucumber genome provides insights into morphological evolution and visceral regeneration.</title>
        <authorList>
            <person name="Zhang X."/>
            <person name="Sun L."/>
            <person name="Yuan J."/>
            <person name="Sun Y."/>
            <person name="Gao Y."/>
            <person name="Zhang L."/>
            <person name="Li S."/>
            <person name="Dai H."/>
            <person name="Hamel J.F."/>
            <person name="Liu C."/>
            <person name="Yu Y."/>
            <person name="Liu S."/>
            <person name="Lin W."/>
            <person name="Guo K."/>
            <person name="Jin S."/>
            <person name="Xu P."/>
            <person name="Storey K.B."/>
            <person name="Huan P."/>
            <person name="Zhang T."/>
            <person name="Zhou Y."/>
            <person name="Zhang J."/>
            <person name="Lin C."/>
            <person name="Li X."/>
            <person name="Xing L."/>
            <person name="Huo D."/>
            <person name="Sun M."/>
            <person name="Wang L."/>
            <person name="Mercier A."/>
            <person name="Li F."/>
            <person name="Yang H."/>
            <person name="Xiang J."/>
        </authorList>
    </citation>
    <scope>NUCLEOTIDE SEQUENCE [LARGE SCALE GENOMIC DNA]</scope>
    <source>
        <strain evidence="6">Shaxun</strain>
        <tissue evidence="6">Muscle</tissue>
    </source>
</reference>
<feature type="compositionally biased region" description="Pro residues" evidence="4">
    <location>
        <begin position="338"/>
        <end position="354"/>
    </location>
</feature>
<keyword evidence="5" id="KW-1133">Transmembrane helix</keyword>
<dbReference type="AlphaFoldDB" id="A0A2G8K278"/>
<organism evidence="6 7">
    <name type="scientific">Stichopus japonicus</name>
    <name type="common">Sea cucumber</name>
    <dbReference type="NCBI Taxonomy" id="307972"/>
    <lineage>
        <taxon>Eukaryota</taxon>
        <taxon>Metazoa</taxon>
        <taxon>Echinodermata</taxon>
        <taxon>Eleutherozoa</taxon>
        <taxon>Echinozoa</taxon>
        <taxon>Holothuroidea</taxon>
        <taxon>Aspidochirotacea</taxon>
        <taxon>Aspidochirotida</taxon>
        <taxon>Stichopodidae</taxon>
        <taxon>Apostichopus</taxon>
    </lineage>
</organism>
<dbReference type="PANTHER" id="PTHR13395">
    <property type="entry name" value="SISTER CHROMATID COHESION PROTEIN DCC1-RELATED"/>
    <property type="match status" value="1"/>
</dbReference>
<dbReference type="GO" id="GO:0000775">
    <property type="term" value="C:chromosome, centromeric region"/>
    <property type="evidence" value="ECO:0007669"/>
    <property type="project" value="TreeGrafter"/>
</dbReference>
<dbReference type="GO" id="GO:0031390">
    <property type="term" value="C:Ctf18 RFC-like complex"/>
    <property type="evidence" value="ECO:0007669"/>
    <property type="project" value="InterPro"/>
</dbReference>
<dbReference type="Proteomes" id="UP000230750">
    <property type="component" value="Unassembled WGS sequence"/>
</dbReference>
<evidence type="ECO:0000313" key="6">
    <source>
        <dbReference type="EMBL" id="PIK42102.1"/>
    </source>
</evidence>
<keyword evidence="7" id="KW-1185">Reference proteome</keyword>
<evidence type="ECO:0000256" key="3">
    <source>
        <dbReference type="ARBA" id="ARBA00022705"/>
    </source>
</evidence>
<protein>
    <recommendedName>
        <fullName evidence="2">Sister chromatid cohesion protein DCC1</fullName>
    </recommendedName>
</protein>
<proteinExistence type="inferred from homology"/>
<evidence type="ECO:0000256" key="2">
    <source>
        <dbReference type="ARBA" id="ARBA00017682"/>
    </source>
</evidence>
<evidence type="ECO:0000256" key="4">
    <source>
        <dbReference type="SAM" id="MobiDB-lite"/>
    </source>
</evidence>
<dbReference type="Pfam" id="PF09724">
    <property type="entry name" value="Dcc1"/>
    <property type="match status" value="2"/>
</dbReference>
<dbReference type="STRING" id="307972.A0A2G8K278"/>
<evidence type="ECO:0000256" key="5">
    <source>
        <dbReference type="SAM" id="Phobius"/>
    </source>
</evidence>
<dbReference type="GO" id="GO:0006260">
    <property type="term" value="P:DNA replication"/>
    <property type="evidence" value="ECO:0007669"/>
    <property type="project" value="UniProtKB-KW"/>
</dbReference>
<gene>
    <name evidence="6" type="ORF">BSL78_21042</name>
</gene>
<sequence>MQFSSGNLKQVTAISVVAKLDPNDLIGQPQCLYFGDSFHTSNMKLVEVDSSVMDYVEEGKNLIIRGYKKESAVLCLDGVTFDLKEAQTSNTLLLLDKCFCSPEDFQENETDIHHFESSHSGPKFTDNDLLDVVQASQKEIRAELKKLRACCVNGFWRLLDFDYEFEVLSQILSLIDENSWKLDEVPQNEMIETLQNLKPRFILQHVLDCFGEKKSEASVGFASSSANHTNSSHNPASNLKQCGRVAHNHRVFTGLSSPSFVTGLVVTASILMGIYCCSTCAVVIIKSRQPRSSATAAVPHQTNQMAAMQPLPTSGQTAQTAVEGNPPTYQEVMSSPMNYPPPGTQSNPAYPPQNYPQQPTATQPAIVPYPTQQAPVSLPYPGSPKPTATNYCPIPTATHCCPLPTATNYCSLPTATP</sequence>
<comment type="caution">
    <text evidence="6">The sequence shown here is derived from an EMBL/GenBank/DDBJ whole genome shotgun (WGS) entry which is preliminary data.</text>
</comment>
<name>A0A2G8K278_STIJA</name>
<keyword evidence="5" id="KW-0812">Transmembrane</keyword>
<feature type="transmembrane region" description="Helical" evidence="5">
    <location>
        <begin position="260"/>
        <end position="285"/>
    </location>
</feature>
<feature type="compositionally biased region" description="Polar residues" evidence="4">
    <location>
        <begin position="311"/>
        <end position="337"/>
    </location>
</feature>
<dbReference type="GO" id="GO:0000785">
    <property type="term" value="C:chromatin"/>
    <property type="evidence" value="ECO:0007669"/>
    <property type="project" value="TreeGrafter"/>
</dbReference>
<comment type="similarity">
    <text evidence="1">Belongs to the DCC1 family.</text>
</comment>
<evidence type="ECO:0000256" key="1">
    <source>
        <dbReference type="ARBA" id="ARBA00007017"/>
    </source>
</evidence>
<accession>A0A2G8K278</accession>
<dbReference type="PANTHER" id="PTHR13395:SF6">
    <property type="entry name" value="SISTER CHROMATID COHESION PROTEIN DCC1"/>
    <property type="match status" value="1"/>
</dbReference>
<keyword evidence="3" id="KW-0235">DNA replication</keyword>
<dbReference type="OrthoDB" id="5199543at2759"/>
<evidence type="ECO:0000313" key="7">
    <source>
        <dbReference type="Proteomes" id="UP000230750"/>
    </source>
</evidence>
<dbReference type="EMBL" id="MRZV01000961">
    <property type="protein sequence ID" value="PIK42102.1"/>
    <property type="molecule type" value="Genomic_DNA"/>
</dbReference>
<dbReference type="InterPro" id="IPR019128">
    <property type="entry name" value="Dcc1"/>
</dbReference>
<feature type="region of interest" description="Disordered" evidence="4">
    <location>
        <begin position="311"/>
        <end position="363"/>
    </location>
</feature>